<name>A0ABZ0UBM6_9FIRM</name>
<evidence type="ECO:0000313" key="1">
    <source>
        <dbReference type="EMBL" id="WPX74620.1"/>
    </source>
</evidence>
<evidence type="ECO:0000313" key="2">
    <source>
        <dbReference type="Proteomes" id="UP001325248"/>
    </source>
</evidence>
<reference evidence="1" key="1">
    <citation type="submission" date="2023-10" db="EMBL/GenBank/DDBJ databases">
        <title>Genome sequence of Blautia coccoides DSM 935.</title>
        <authorList>
            <person name="Boeer T."/>
            <person name="Bengelsdorf F.R."/>
            <person name="Daniel R."/>
            <person name="Poehlein A."/>
        </authorList>
    </citation>
    <scope>NUCLEOTIDE SEQUENCE [LARGE SCALE GENOMIC DNA]</scope>
    <source>
        <strain evidence="1">DSM 935</strain>
    </source>
</reference>
<dbReference type="EMBL" id="CP136422">
    <property type="protein sequence ID" value="WPX74620.1"/>
    <property type="molecule type" value="Genomic_DNA"/>
</dbReference>
<protein>
    <submittedName>
        <fullName evidence="1">Uncharacterized protein</fullName>
    </submittedName>
</protein>
<proteinExistence type="predicted"/>
<sequence>MDSDMNASINIRREGLRMIGIDLDILGTGIHLFDMLEKEIKLKLIQTKCYNGIMDLVYERS</sequence>
<dbReference type="Proteomes" id="UP001325248">
    <property type="component" value="Chromosome"/>
</dbReference>
<keyword evidence="2" id="KW-1185">Reference proteome</keyword>
<accession>A0ABZ0UBM6</accession>
<organism evidence="1 2">
    <name type="scientific">Blautia producta</name>
    <dbReference type="NCBI Taxonomy" id="33035"/>
    <lineage>
        <taxon>Bacteria</taxon>
        <taxon>Bacillati</taxon>
        <taxon>Bacillota</taxon>
        <taxon>Clostridia</taxon>
        <taxon>Lachnospirales</taxon>
        <taxon>Lachnospiraceae</taxon>
        <taxon>Blautia</taxon>
    </lineage>
</organism>
<gene>
    <name evidence="1" type="ORF">BLCOC_29770</name>
</gene>